<keyword evidence="8" id="KW-1185">Reference proteome</keyword>
<dbReference type="Pfam" id="PF12729">
    <property type="entry name" value="4HB_MCP_1"/>
    <property type="match status" value="1"/>
</dbReference>
<keyword evidence="4" id="KW-0472">Membrane</keyword>
<dbReference type="PROSITE" id="PS50885">
    <property type="entry name" value="HAMP"/>
    <property type="match status" value="1"/>
</dbReference>
<keyword evidence="3" id="KW-0807">Transducer</keyword>
<dbReference type="GO" id="GO:0005886">
    <property type="term" value="C:plasma membrane"/>
    <property type="evidence" value="ECO:0007669"/>
    <property type="project" value="TreeGrafter"/>
</dbReference>
<keyword evidence="4" id="KW-0812">Transmembrane</keyword>
<dbReference type="SUPFAM" id="SSF58104">
    <property type="entry name" value="Methyl-accepting chemotaxis protein (MCP) signaling domain"/>
    <property type="match status" value="1"/>
</dbReference>
<evidence type="ECO:0008006" key="9">
    <source>
        <dbReference type="Google" id="ProtNLM"/>
    </source>
</evidence>
<dbReference type="SMART" id="SM00304">
    <property type="entry name" value="HAMP"/>
    <property type="match status" value="2"/>
</dbReference>
<keyword evidence="4" id="KW-1133">Transmembrane helix</keyword>
<evidence type="ECO:0000313" key="7">
    <source>
        <dbReference type="EMBL" id="GEJ58186.1"/>
    </source>
</evidence>
<dbReference type="PROSITE" id="PS51257">
    <property type="entry name" value="PROKAR_LIPOPROTEIN"/>
    <property type="match status" value="1"/>
</dbReference>
<feature type="transmembrane region" description="Helical" evidence="4">
    <location>
        <begin position="184"/>
        <end position="206"/>
    </location>
</feature>
<reference evidence="8" key="1">
    <citation type="journal article" date="2020" name="Appl. Environ. Microbiol.">
        <title>Diazotrophic Anaeromyxobacter Isolates from Soils.</title>
        <authorList>
            <person name="Masuda Y."/>
            <person name="Yamanaka H."/>
            <person name="Xu Z.X."/>
            <person name="Shiratori Y."/>
            <person name="Aono T."/>
            <person name="Amachi S."/>
            <person name="Senoo K."/>
            <person name="Itoh H."/>
        </authorList>
    </citation>
    <scope>NUCLEOTIDE SEQUENCE [LARGE SCALE GENOMIC DNA]</scope>
    <source>
        <strain evidence="8">R267</strain>
    </source>
</reference>
<evidence type="ECO:0000256" key="1">
    <source>
        <dbReference type="ARBA" id="ARBA00022500"/>
    </source>
</evidence>
<comment type="similarity">
    <text evidence="2">Belongs to the methyl-accepting chemotaxis (MCP) protein family.</text>
</comment>
<evidence type="ECO:0000259" key="5">
    <source>
        <dbReference type="PROSITE" id="PS50111"/>
    </source>
</evidence>
<dbReference type="InterPro" id="IPR024478">
    <property type="entry name" value="HlyB_4HB_MCP"/>
</dbReference>
<dbReference type="SMART" id="SM00283">
    <property type="entry name" value="MA"/>
    <property type="match status" value="1"/>
</dbReference>
<feature type="domain" description="Methyl-accepting transducer" evidence="5">
    <location>
        <begin position="403"/>
        <end position="632"/>
    </location>
</feature>
<organism evidence="7 8">
    <name type="scientific">Anaeromyxobacter diazotrophicus</name>
    <dbReference type="NCBI Taxonomy" id="2590199"/>
    <lineage>
        <taxon>Bacteria</taxon>
        <taxon>Pseudomonadati</taxon>
        <taxon>Myxococcota</taxon>
        <taxon>Myxococcia</taxon>
        <taxon>Myxococcales</taxon>
        <taxon>Cystobacterineae</taxon>
        <taxon>Anaeromyxobacteraceae</taxon>
        <taxon>Anaeromyxobacter</taxon>
    </lineage>
</organism>
<dbReference type="GO" id="GO:0006935">
    <property type="term" value="P:chemotaxis"/>
    <property type="evidence" value="ECO:0007669"/>
    <property type="project" value="UniProtKB-KW"/>
</dbReference>
<dbReference type="InterPro" id="IPR003660">
    <property type="entry name" value="HAMP_dom"/>
</dbReference>
<comment type="caution">
    <text evidence="7">The sequence shown here is derived from an EMBL/GenBank/DDBJ whole genome shotgun (WGS) entry which is preliminary data.</text>
</comment>
<dbReference type="Proteomes" id="UP000503640">
    <property type="component" value="Unassembled WGS sequence"/>
</dbReference>
<evidence type="ECO:0000256" key="2">
    <source>
        <dbReference type="ARBA" id="ARBA00029447"/>
    </source>
</evidence>
<protein>
    <recommendedName>
        <fullName evidence="9">Methyl-accepting chemotaxis sensory transducer</fullName>
    </recommendedName>
</protein>
<dbReference type="PANTHER" id="PTHR43531:SF11">
    <property type="entry name" value="METHYL-ACCEPTING CHEMOTAXIS PROTEIN 3"/>
    <property type="match status" value="1"/>
</dbReference>
<dbReference type="PROSITE" id="PS50111">
    <property type="entry name" value="CHEMOTAXIS_TRANSDUC_2"/>
    <property type="match status" value="1"/>
</dbReference>
<evidence type="ECO:0000256" key="3">
    <source>
        <dbReference type="PROSITE-ProRule" id="PRU00284"/>
    </source>
</evidence>
<feature type="domain" description="HAMP" evidence="6">
    <location>
        <begin position="351"/>
        <end position="398"/>
    </location>
</feature>
<dbReference type="EMBL" id="BJTG01000007">
    <property type="protein sequence ID" value="GEJ58186.1"/>
    <property type="molecule type" value="Genomic_DNA"/>
</dbReference>
<evidence type="ECO:0000256" key="4">
    <source>
        <dbReference type="SAM" id="Phobius"/>
    </source>
</evidence>
<name>A0A7I9VP47_9BACT</name>
<dbReference type="Gene3D" id="1.10.287.950">
    <property type="entry name" value="Methyl-accepting chemotaxis protein"/>
    <property type="match status" value="1"/>
</dbReference>
<dbReference type="InterPro" id="IPR004089">
    <property type="entry name" value="MCPsignal_dom"/>
</dbReference>
<dbReference type="PANTHER" id="PTHR43531">
    <property type="entry name" value="PROTEIN ICFG"/>
    <property type="match status" value="1"/>
</dbReference>
<dbReference type="PRINTS" id="PR00260">
    <property type="entry name" value="CHEMTRNSDUCR"/>
</dbReference>
<dbReference type="InterPro" id="IPR004090">
    <property type="entry name" value="Chemotax_Me-accpt_rcpt"/>
</dbReference>
<dbReference type="Gene3D" id="1.20.120.1530">
    <property type="match status" value="1"/>
</dbReference>
<dbReference type="Pfam" id="PF00015">
    <property type="entry name" value="MCPsignal"/>
    <property type="match status" value="1"/>
</dbReference>
<sequence length="669" mass="70233">MTIRTRVLVALTGVALTTGVVGGVGCWRLLGIEARFEESSRDAVAMTQLAEAERGLWELRFALPNYLLGDAARRAALRDGARRWLDQVEANLARFRAGRNDPATAGLLAQWDASYSTYVASRPRFFDLVDAGRADEAKELRANVTNPAAARSVEALGKLIQLGQARFEQEKATARASVEASLRVLVLLTIAAAVAAIATALAVAGLTARSVARVAGEAQRLTTAVSEGRLGARADPELVEPEFRIVIDGMNRTVDAFVAPIRLTAEYVARIANHEIPPRITDEYRGDFALVKENLNRCIDAVAQLDGDADRLARGIAAGDLSLRIELAGHQGTFRKVAEAMNQALESCAVPLRRAREVLERLARHDLRARMDGEHRGEFAALKVAIDAAAGALDETMALVADSVEQVSAASTEIAGSSQEIAAGASAQAASLERTQTSLEGIAASTRSAAASAQEAGALAGQARGTAQDGARAMERMSEAMVEIRRCADGTRQIIRDISEIAFQTNLLALNAAVEAARAGDAGRGFAVVAEEVRSLAQRAKSAAVKTEELIQESVRQAAQGESTSAHVGAKLGEILASVASLSDVVGGISASTAQQAAGIGLLGTTVAEVGKVTQENAASAEQSSAAAGELSRQSDELAALVRGFELSRRARRAHAATRLADEPSAGLT</sequence>
<accession>A0A7I9VP47</accession>
<dbReference type="InterPro" id="IPR051310">
    <property type="entry name" value="MCP_chemotaxis"/>
</dbReference>
<dbReference type="Pfam" id="PF18947">
    <property type="entry name" value="HAMP_2"/>
    <property type="match status" value="2"/>
</dbReference>
<dbReference type="AlphaFoldDB" id="A0A7I9VP47"/>
<dbReference type="GO" id="GO:0007165">
    <property type="term" value="P:signal transduction"/>
    <property type="evidence" value="ECO:0007669"/>
    <property type="project" value="UniProtKB-KW"/>
</dbReference>
<proteinExistence type="inferred from homology"/>
<dbReference type="GO" id="GO:0004888">
    <property type="term" value="F:transmembrane signaling receptor activity"/>
    <property type="evidence" value="ECO:0007669"/>
    <property type="project" value="InterPro"/>
</dbReference>
<keyword evidence="1" id="KW-0145">Chemotaxis</keyword>
<gene>
    <name evidence="7" type="ORF">AMYX_29270</name>
</gene>
<evidence type="ECO:0000259" key="6">
    <source>
        <dbReference type="PROSITE" id="PS50885"/>
    </source>
</evidence>
<evidence type="ECO:0000313" key="8">
    <source>
        <dbReference type="Proteomes" id="UP000503640"/>
    </source>
</evidence>